<dbReference type="Pfam" id="PF14561">
    <property type="entry name" value="TPR_20"/>
    <property type="match status" value="1"/>
</dbReference>
<comment type="caution">
    <text evidence="2">The sequence shown here is derived from an EMBL/GenBank/DDBJ whole genome shotgun (WGS) entry which is preliminary data.</text>
</comment>
<dbReference type="SUPFAM" id="SSF52833">
    <property type="entry name" value="Thioredoxin-like"/>
    <property type="match status" value="1"/>
</dbReference>
<evidence type="ECO:0000313" key="2">
    <source>
        <dbReference type="EMBL" id="GAA0964992.1"/>
    </source>
</evidence>
<dbReference type="Gene3D" id="3.40.30.10">
    <property type="entry name" value="Glutaredoxin"/>
    <property type="match status" value="1"/>
</dbReference>
<name>A0ABN1RVE3_9ACTN</name>
<evidence type="ECO:0000313" key="3">
    <source>
        <dbReference type="Proteomes" id="UP001500665"/>
    </source>
</evidence>
<dbReference type="EMBL" id="BAAAHH010000036">
    <property type="protein sequence ID" value="GAA0964992.1"/>
    <property type="molecule type" value="Genomic_DNA"/>
</dbReference>
<dbReference type="InterPro" id="IPR011990">
    <property type="entry name" value="TPR-like_helical_dom_sf"/>
</dbReference>
<reference evidence="2 3" key="1">
    <citation type="journal article" date="2019" name="Int. J. Syst. Evol. Microbiol.">
        <title>The Global Catalogue of Microorganisms (GCM) 10K type strain sequencing project: providing services to taxonomists for standard genome sequencing and annotation.</title>
        <authorList>
            <consortium name="The Broad Institute Genomics Platform"/>
            <consortium name="The Broad Institute Genome Sequencing Center for Infectious Disease"/>
            <person name="Wu L."/>
            <person name="Ma J."/>
        </authorList>
    </citation>
    <scope>NUCLEOTIDE SEQUENCE [LARGE SCALE GENOMIC DNA]</scope>
    <source>
        <strain evidence="2 3">JCM 10696</strain>
    </source>
</reference>
<dbReference type="Gene3D" id="1.25.40.10">
    <property type="entry name" value="Tetratricopeptide repeat domain"/>
    <property type="match status" value="1"/>
</dbReference>
<dbReference type="RefSeq" id="WP_344245201.1">
    <property type="nucleotide sequence ID" value="NZ_BAAAHH010000036.1"/>
</dbReference>
<organism evidence="2 3">
    <name type="scientific">Actinocorallia libanotica</name>
    <dbReference type="NCBI Taxonomy" id="46162"/>
    <lineage>
        <taxon>Bacteria</taxon>
        <taxon>Bacillati</taxon>
        <taxon>Actinomycetota</taxon>
        <taxon>Actinomycetes</taxon>
        <taxon>Streptosporangiales</taxon>
        <taxon>Thermomonosporaceae</taxon>
        <taxon>Actinocorallia</taxon>
    </lineage>
</organism>
<dbReference type="InterPro" id="IPR036249">
    <property type="entry name" value="Thioredoxin-like_sf"/>
</dbReference>
<proteinExistence type="predicted"/>
<gene>
    <name evidence="2" type="ORF">GCM10009550_64150</name>
</gene>
<feature type="region of interest" description="Disordered" evidence="1">
    <location>
        <begin position="162"/>
        <end position="182"/>
    </location>
</feature>
<accession>A0ABN1RVE3</accession>
<sequence>MQKRDFSLHGAVDLAARAAAAKKQQERAAQAGAGGRQGGQYSIEATDATFSAEVVERSLRTPVMVAFVVENEPSCDALMADLEKLVAEGGGSWYLARVDIEVNQQLQGYLQQMRVQRLPFVGVVVQGQMMPFLNSVPPEAELRAATAELFAALQEQGLMGEAPAGAEEPPQAEEADPAHAAAEDALARGDFEAAAEEFRAVLAADPRDEVAKRRLALTELTLRVKGYDQEQVEADPLKAADVRLLQNDPEGAFELLLSVVRTAAGEERDAARVRLLALFEALPADDPRVAKARRGLQAALF</sequence>
<keyword evidence="3" id="KW-1185">Reference proteome</keyword>
<dbReference type="Proteomes" id="UP001500665">
    <property type="component" value="Unassembled WGS sequence"/>
</dbReference>
<evidence type="ECO:0000256" key="1">
    <source>
        <dbReference type="SAM" id="MobiDB-lite"/>
    </source>
</evidence>
<protein>
    <submittedName>
        <fullName evidence="2">Tetratricopeptide repeat protein</fullName>
    </submittedName>
</protein>